<evidence type="ECO:0000256" key="2">
    <source>
        <dbReference type="ARBA" id="ARBA00022448"/>
    </source>
</evidence>
<evidence type="ECO:0000256" key="3">
    <source>
        <dbReference type="ARBA" id="ARBA00022927"/>
    </source>
</evidence>
<dbReference type="InterPro" id="IPR035958">
    <property type="entry name" value="SecB-like_sf"/>
</dbReference>
<evidence type="ECO:0000256" key="1">
    <source>
        <dbReference type="ARBA" id="ARBA00009990"/>
    </source>
</evidence>
<comment type="caution">
    <text evidence="5">The sequence shown here is derived from an EMBL/GenBank/DDBJ whole genome shotgun (WGS) entry which is preliminary data.</text>
</comment>
<dbReference type="EMBL" id="JACHEO010000008">
    <property type="protein sequence ID" value="MBB5348046.1"/>
    <property type="molecule type" value="Genomic_DNA"/>
</dbReference>
<dbReference type="GO" id="GO:0051262">
    <property type="term" value="P:protein tetramerization"/>
    <property type="evidence" value="ECO:0007669"/>
    <property type="project" value="InterPro"/>
</dbReference>
<keyword evidence="2" id="KW-0813">Transport</keyword>
<evidence type="ECO:0000313" key="5">
    <source>
        <dbReference type="EMBL" id="MBB5348046.1"/>
    </source>
</evidence>
<dbReference type="Pfam" id="PF02556">
    <property type="entry name" value="SecB"/>
    <property type="match status" value="1"/>
</dbReference>
<dbReference type="GO" id="GO:0015031">
    <property type="term" value="P:protein transport"/>
    <property type="evidence" value="ECO:0007669"/>
    <property type="project" value="UniProtKB-KW"/>
</dbReference>
<proteinExistence type="inferred from homology"/>
<dbReference type="InterPro" id="IPR003708">
    <property type="entry name" value="SecB"/>
</dbReference>
<gene>
    <name evidence="5" type="ORF">HNQ81_001777</name>
</gene>
<comment type="similarity">
    <text evidence="1">Belongs to the SecB family.</text>
</comment>
<keyword evidence="6" id="KW-1185">Reference proteome</keyword>
<dbReference type="GO" id="GO:0051082">
    <property type="term" value="F:unfolded protein binding"/>
    <property type="evidence" value="ECO:0007669"/>
    <property type="project" value="InterPro"/>
</dbReference>
<sequence>MKPPLTVKEYFFPFVQVSADPEFTPGDPAEQIDFETKVGVDHNPENGLYQVNLEITALPENEKKRTPYAIHLIVVGLFTVSDKIDDPVQLLKVTGASILYSAAREFLITITSRGPWAPFFLPTISFLPSPAEGDELVKPTKERKEKKKIAKEK</sequence>
<organism evidence="5 6">
    <name type="scientific">Desulfoprunum benzoelyticum</name>
    <dbReference type="NCBI Taxonomy" id="1506996"/>
    <lineage>
        <taxon>Bacteria</taxon>
        <taxon>Pseudomonadati</taxon>
        <taxon>Thermodesulfobacteriota</taxon>
        <taxon>Desulfobulbia</taxon>
        <taxon>Desulfobulbales</taxon>
        <taxon>Desulfobulbaceae</taxon>
        <taxon>Desulfoprunum</taxon>
    </lineage>
</organism>
<name>A0A840UT79_9BACT</name>
<keyword evidence="3" id="KW-0653">Protein transport</keyword>
<keyword evidence="4" id="KW-0811">Translocation</keyword>
<dbReference type="Proteomes" id="UP000539642">
    <property type="component" value="Unassembled WGS sequence"/>
</dbReference>
<evidence type="ECO:0000256" key="4">
    <source>
        <dbReference type="ARBA" id="ARBA00023010"/>
    </source>
</evidence>
<protein>
    <submittedName>
        <fullName evidence="5">Preprotein translocase subunit SecB</fullName>
    </submittedName>
</protein>
<reference evidence="5 6" key="1">
    <citation type="submission" date="2020-08" db="EMBL/GenBank/DDBJ databases">
        <title>Genomic Encyclopedia of Type Strains, Phase IV (KMG-IV): sequencing the most valuable type-strain genomes for metagenomic binning, comparative biology and taxonomic classification.</title>
        <authorList>
            <person name="Goeker M."/>
        </authorList>
    </citation>
    <scope>NUCLEOTIDE SEQUENCE [LARGE SCALE GENOMIC DNA]</scope>
    <source>
        <strain evidence="5 6">DSM 28570</strain>
    </source>
</reference>
<evidence type="ECO:0000313" key="6">
    <source>
        <dbReference type="Proteomes" id="UP000539642"/>
    </source>
</evidence>
<dbReference type="SUPFAM" id="SSF54611">
    <property type="entry name" value="SecB-like"/>
    <property type="match status" value="1"/>
</dbReference>
<dbReference type="RefSeq" id="WP_183350401.1">
    <property type="nucleotide sequence ID" value="NZ_JACHEO010000008.1"/>
</dbReference>
<dbReference type="Gene3D" id="3.10.420.10">
    <property type="entry name" value="SecB-like"/>
    <property type="match status" value="1"/>
</dbReference>
<accession>A0A840UT79</accession>
<dbReference type="AlphaFoldDB" id="A0A840UT79"/>